<evidence type="ECO:0000313" key="2">
    <source>
        <dbReference type="EMBL" id="EME41448.1"/>
    </source>
</evidence>
<dbReference type="HOGENOM" id="CLU_1677854_0_0_1"/>
<protein>
    <submittedName>
        <fullName evidence="2">Uncharacterized protein</fullName>
    </submittedName>
</protein>
<proteinExistence type="predicted"/>
<name>N1PFQ4_DOTSN</name>
<dbReference type="EMBL" id="KB446542">
    <property type="protein sequence ID" value="EME41448.1"/>
    <property type="molecule type" value="Genomic_DNA"/>
</dbReference>
<keyword evidence="3" id="KW-1185">Reference proteome</keyword>
<dbReference type="Proteomes" id="UP000016933">
    <property type="component" value="Unassembled WGS sequence"/>
</dbReference>
<sequence>MSLMVVQAAGSPVQRVGAGLLVADRYVPPNGTWNLMGALMATPLSDGVGADDELLSGIALWAADCYESAPLRGKAHGPVAAPSHFAVFVGFLLTTLAHPTLRARSLLPRATDRPQSNPVLSSRYDDERAPMKPSINPPCPLRLQRCTARADDIPPRG</sequence>
<reference evidence="3" key="1">
    <citation type="journal article" date="2012" name="PLoS Genet.">
        <title>The genomes of the fungal plant pathogens Cladosporium fulvum and Dothistroma septosporum reveal adaptation to different hosts and lifestyles but also signatures of common ancestry.</title>
        <authorList>
            <person name="de Wit P.J.G.M."/>
            <person name="van der Burgt A."/>
            <person name="Oekmen B."/>
            <person name="Stergiopoulos I."/>
            <person name="Abd-Elsalam K.A."/>
            <person name="Aerts A.L."/>
            <person name="Bahkali A.H."/>
            <person name="Beenen H.G."/>
            <person name="Chettri P."/>
            <person name="Cox M.P."/>
            <person name="Datema E."/>
            <person name="de Vries R.P."/>
            <person name="Dhillon B."/>
            <person name="Ganley A.R."/>
            <person name="Griffiths S.A."/>
            <person name="Guo Y."/>
            <person name="Hamelin R.C."/>
            <person name="Henrissat B."/>
            <person name="Kabir M.S."/>
            <person name="Jashni M.K."/>
            <person name="Kema G."/>
            <person name="Klaubauf S."/>
            <person name="Lapidus A."/>
            <person name="Levasseur A."/>
            <person name="Lindquist E."/>
            <person name="Mehrabi R."/>
            <person name="Ohm R.A."/>
            <person name="Owen T.J."/>
            <person name="Salamov A."/>
            <person name="Schwelm A."/>
            <person name="Schijlen E."/>
            <person name="Sun H."/>
            <person name="van den Burg H.A."/>
            <person name="van Ham R.C.H.J."/>
            <person name="Zhang S."/>
            <person name="Goodwin S.B."/>
            <person name="Grigoriev I.V."/>
            <person name="Collemare J."/>
            <person name="Bradshaw R.E."/>
        </authorList>
    </citation>
    <scope>NUCLEOTIDE SEQUENCE [LARGE SCALE GENOMIC DNA]</scope>
    <source>
        <strain evidence="3">NZE10 / CBS 128990</strain>
    </source>
</reference>
<accession>N1PFQ4</accession>
<evidence type="ECO:0000256" key="1">
    <source>
        <dbReference type="SAM" id="MobiDB-lite"/>
    </source>
</evidence>
<evidence type="ECO:0000313" key="3">
    <source>
        <dbReference type="Proteomes" id="UP000016933"/>
    </source>
</evidence>
<feature type="region of interest" description="Disordered" evidence="1">
    <location>
        <begin position="107"/>
        <end position="140"/>
    </location>
</feature>
<organism evidence="2 3">
    <name type="scientific">Dothistroma septosporum (strain NZE10 / CBS 128990)</name>
    <name type="common">Red band needle blight fungus</name>
    <name type="synonym">Mycosphaerella pini</name>
    <dbReference type="NCBI Taxonomy" id="675120"/>
    <lineage>
        <taxon>Eukaryota</taxon>
        <taxon>Fungi</taxon>
        <taxon>Dikarya</taxon>
        <taxon>Ascomycota</taxon>
        <taxon>Pezizomycotina</taxon>
        <taxon>Dothideomycetes</taxon>
        <taxon>Dothideomycetidae</taxon>
        <taxon>Mycosphaerellales</taxon>
        <taxon>Mycosphaerellaceae</taxon>
        <taxon>Dothistroma</taxon>
    </lineage>
</organism>
<gene>
    <name evidence="2" type="ORF">DOTSEDRAFT_36847</name>
</gene>
<dbReference type="AlphaFoldDB" id="N1PFQ4"/>
<reference evidence="2 3" key="2">
    <citation type="journal article" date="2012" name="PLoS Pathog.">
        <title>Diverse lifestyles and strategies of plant pathogenesis encoded in the genomes of eighteen Dothideomycetes fungi.</title>
        <authorList>
            <person name="Ohm R.A."/>
            <person name="Feau N."/>
            <person name="Henrissat B."/>
            <person name="Schoch C.L."/>
            <person name="Horwitz B.A."/>
            <person name="Barry K.W."/>
            <person name="Condon B.J."/>
            <person name="Copeland A.C."/>
            <person name="Dhillon B."/>
            <person name="Glaser F."/>
            <person name="Hesse C.N."/>
            <person name="Kosti I."/>
            <person name="LaButti K."/>
            <person name="Lindquist E.A."/>
            <person name="Lucas S."/>
            <person name="Salamov A.A."/>
            <person name="Bradshaw R.E."/>
            <person name="Ciuffetti L."/>
            <person name="Hamelin R.C."/>
            <person name="Kema G.H.J."/>
            <person name="Lawrence C."/>
            <person name="Scott J.A."/>
            <person name="Spatafora J.W."/>
            <person name="Turgeon B.G."/>
            <person name="de Wit P.J.G.M."/>
            <person name="Zhong S."/>
            <person name="Goodwin S.B."/>
            <person name="Grigoriev I.V."/>
        </authorList>
    </citation>
    <scope>NUCLEOTIDE SEQUENCE [LARGE SCALE GENOMIC DNA]</scope>
    <source>
        <strain evidence="3">NZE10 / CBS 128990</strain>
    </source>
</reference>